<accession>I3YCS7</accession>
<dbReference type="STRING" id="765911.Thivi_2886"/>
<proteinExistence type="predicted"/>
<dbReference type="KEGG" id="tvi:Thivi_2886"/>
<organism evidence="2 3">
    <name type="scientific">Thiocystis violascens (strain ATCC 17096 / DSM 198 / 6111)</name>
    <name type="common">Chromatium violascens</name>
    <dbReference type="NCBI Taxonomy" id="765911"/>
    <lineage>
        <taxon>Bacteria</taxon>
        <taxon>Pseudomonadati</taxon>
        <taxon>Pseudomonadota</taxon>
        <taxon>Gammaproteobacteria</taxon>
        <taxon>Chromatiales</taxon>
        <taxon>Chromatiaceae</taxon>
        <taxon>Thiocystis</taxon>
    </lineage>
</organism>
<dbReference type="AlphaFoldDB" id="I3YCS7"/>
<name>I3YCS7_THIV6</name>
<evidence type="ECO:0000313" key="3">
    <source>
        <dbReference type="Proteomes" id="UP000006062"/>
    </source>
</evidence>
<dbReference type="InterPro" id="IPR037214">
    <property type="entry name" value="TROVE_dom_sf"/>
</dbReference>
<keyword evidence="3" id="KW-1185">Reference proteome</keyword>
<dbReference type="eggNOG" id="COG2425">
    <property type="taxonomic scope" value="Bacteria"/>
</dbReference>
<reference evidence="2 3" key="1">
    <citation type="submission" date="2012-06" db="EMBL/GenBank/DDBJ databases">
        <title>Complete sequence of Thiocystis violascens DSM 198.</title>
        <authorList>
            <consortium name="US DOE Joint Genome Institute"/>
            <person name="Lucas S."/>
            <person name="Han J."/>
            <person name="Lapidus A."/>
            <person name="Cheng J.-F."/>
            <person name="Goodwin L."/>
            <person name="Pitluck S."/>
            <person name="Peters L."/>
            <person name="Ovchinnikova G."/>
            <person name="Teshima H."/>
            <person name="Detter J.C."/>
            <person name="Han C."/>
            <person name="Tapia R."/>
            <person name="Land M."/>
            <person name="Hauser L."/>
            <person name="Kyrpides N."/>
            <person name="Ivanova N."/>
            <person name="Pagani I."/>
            <person name="Vogl K."/>
            <person name="Liu Z."/>
            <person name="Frigaard N.-U."/>
            <person name="Bryant D."/>
            <person name="Woyke T."/>
        </authorList>
    </citation>
    <scope>NUCLEOTIDE SEQUENCE [LARGE SCALE GENOMIC DNA]</scope>
    <source>
        <strain evidence="3">ATCC 17096 / DSM 198 / 6111</strain>
    </source>
</reference>
<dbReference type="Proteomes" id="UP000006062">
    <property type="component" value="Chromosome"/>
</dbReference>
<feature type="region of interest" description="Disordered" evidence="1">
    <location>
        <begin position="138"/>
        <end position="189"/>
    </location>
</feature>
<dbReference type="EMBL" id="CP003154">
    <property type="protein sequence ID" value="AFL74795.1"/>
    <property type="molecule type" value="Genomic_DNA"/>
</dbReference>
<dbReference type="SUPFAM" id="SSF140864">
    <property type="entry name" value="TROVE domain-like"/>
    <property type="match status" value="1"/>
</dbReference>
<evidence type="ECO:0000313" key="2">
    <source>
        <dbReference type="EMBL" id="AFL74795.1"/>
    </source>
</evidence>
<dbReference type="HOGENOM" id="CLU_1229437_0_0_6"/>
<gene>
    <name evidence="2" type="ordered locus">Thivi_2886</name>
</gene>
<evidence type="ECO:0000256" key="1">
    <source>
        <dbReference type="SAM" id="MobiDB-lite"/>
    </source>
</evidence>
<protein>
    <submittedName>
        <fullName evidence="2">TROVE domain-containing protein</fullName>
    </submittedName>
</protein>
<sequence>MANRQLFASTRGRLASPANARNEAGGLAYAFSPKAALAQLAMTGTLANAFYADTETQLASLLEVARQVEPRDVAQVAIFARRQSYMKDTPAVLVAWLTSSIPHSPSAFSCGSSTMGGCCATSCRSCGAARCHGDRPGECTDTRGPDLSPARCLGDPAPRDGRSPGRIQPGELPRCGAPDRLGDPAPKSKPWRCKRVGLLEGNAAGNPCLENIAKLSTPLVSSGGH</sequence>